<dbReference type="Proteomes" id="UP001501570">
    <property type="component" value="Unassembled WGS sequence"/>
</dbReference>
<evidence type="ECO:0000313" key="2">
    <source>
        <dbReference type="EMBL" id="GAA5183531.1"/>
    </source>
</evidence>
<feature type="transmembrane region" description="Helical" evidence="1">
    <location>
        <begin position="12"/>
        <end position="31"/>
    </location>
</feature>
<name>A0ABP9RQS7_9ACTN</name>
<keyword evidence="1" id="KW-1133">Transmembrane helix</keyword>
<protein>
    <recommendedName>
        <fullName evidence="4">PEP-CTERM protein-sorting domain-containing protein</fullName>
    </recommendedName>
</protein>
<keyword evidence="3" id="KW-1185">Reference proteome</keyword>
<organism evidence="2 3">
    <name type="scientific">Rugosimonospora acidiphila</name>
    <dbReference type="NCBI Taxonomy" id="556531"/>
    <lineage>
        <taxon>Bacteria</taxon>
        <taxon>Bacillati</taxon>
        <taxon>Actinomycetota</taxon>
        <taxon>Actinomycetes</taxon>
        <taxon>Micromonosporales</taxon>
        <taxon>Micromonosporaceae</taxon>
        <taxon>Rugosimonospora</taxon>
    </lineage>
</organism>
<proteinExistence type="predicted"/>
<sequence length="62" mass="6757">MHPRARAQRLEMVIGILGFFAVVAFIITVVAELRGQPALRPALVLAGFVVALAAVVYVRRKN</sequence>
<evidence type="ECO:0008006" key="4">
    <source>
        <dbReference type="Google" id="ProtNLM"/>
    </source>
</evidence>
<comment type="caution">
    <text evidence="2">The sequence shown here is derived from an EMBL/GenBank/DDBJ whole genome shotgun (WGS) entry which is preliminary data.</text>
</comment>
<evidence type="ECO:0000256" key="1">
    <source>
        <dbReference type="SAM" id="Phobius"/>
    </source>
</evidence>
<dbReference type="EMBL" id="BAABJQ010000005">
    <property type="protein sequence ID" value="GAA5183531.1"/>
    <property type="molecule type" value="Genomic_DNA"/>
</dbReference>
<gene>
    <name evidence="2" type="ORF">GCM10023322_23020</name>
</gene>
<feature type="transmembrane region" description="Helical" evidence="1">
    <location>
        <begin position="37"/>
        <end position="58"/>
    </location>
</feature>
<keyword evidence="1" id="KW-0812">Transmembrane</keyword>
<reference evidence="3" key="1">
    <citation type="journal article" date="2019" name="Int. J. Syst. Evol. Microbiol.">
        <title>The Global Catalogue of Microorganisms (GCM) 10K type strain sequencing project: providing services to taxonomists for standard genome sequencing and annotation.</title>
        <authorList>
            <consortium name="The Broad Institute Genomics Platform"/>
            <consortium name="The Broad Institute Genome Sequencing Center for Infectious Disease"/>
            <person name="Wu L."/>
            <person name="Ma J."/>
        </authorList>
    </citation>
    <scope>NUCLEOTIDE SEQUENCE [LARGE SCALE GENOMIC DNA]</scope>
    <source>
        <strain evidence="3">JCM 18304</strain>
    </source>
</reference>
<evidence type="ECO:0000313" key="3">
    <source>
        <dbReference type="Proteomes" id="UP001501570"/>
    </source>
</evidence>
<keyword evidence="1" id="KW-0472">Membrane</keyword>
<accession>A0ABP9RQS7</accession>